<evidence type="ECO:0000313" key="3">
    <source>
        <dbReference type="Proteomes" id="UP000317010"/>
    </source>
</evidence>
<dbReference type="GO" id="GO:0016740">
    <property type="term" value="F:transferase activity"/>
    <property type="evidence" value="ECO:0007669"/>
    <property type="project" value="UniProtKB-KW"/>
</dbReference>
<dbReference type="Proteomes" id="UP000317010">
    <property type="component" value="Unassembled WGS sequence"/>
</dbReference>
<dbReference type="RefSeq" id="WP_144914231.1">
    <property type="nucleotide sequence ID" value="NZ_VLLI01000009.1"/>
</dbReference>
<dbReference type="EMBL" id="VLLI01000009">
    <property type="protein sequence ID" value="TWI98223.1"/>
    <property type="molecule type" value="Genomic_DNA"/>
</dbReference>
<comment type="caution">
    <text evidence="2">The sequence shown here is derived from an EMBL/GenBank/DDBJ whole genome shotgun (WGS) entry which is preliminary data.</text>
</comment>
<dbReference type="InterPro" id="IPR013024">
    <property type="entry name" value="GGCT-like"/>
</dbReference>
<dbReference type="OrthoDB" id="482277at2"/>
<evidence type="ECO:0000313" key="2">
    <source>
        <dbReference type="EMBL" id="TWI98223.1"/>
    </source>
</evidence>
<protein>
    <submittedName>
        <fullName evidence="2">Gamma-glutamylcyclotransferase (GGCT)/AIG2-like uncharacterized protein YtfP</fullName>
    </submittedName>
</protein>
<keyword evidence="3" id="KW-1185">Reference proteome</keyword>
<dbReference type="Gene3D" id="3.10.490.10">
    <property type="entry name" value="Gamma-glutamyl cyclotransferase-like"/>
    <property type="match status" value="1"/>
</dbReference>
<feature type="domain" description="Gamma-glutamylcyclotransferase AIG2-like" evidence="1">
    <location>
        <begin position="8"/>
        <end position="131"/>
    </location>
</feature>
<keyword evidence="2" id="KW-0808">Transferase</keyword>
<dbReference type="Pfam" id="PF06094">
    <property type="entry name" value="GGACT"/>
    <property type="match status" value="1"/>
</dbReference>
<dbReference type="InterPro" id="IPR036568">
    <property type="entry name" value="GGCT-like_sf"/>
</dbReference>
<dbReference type="SUPFAM" id="SSF110857">
    <property type="entry name" value="Gamma-glutamyl cyclotransferase-like"/>
    <property type="match status" value="1"/>
</dbReference>
<proteinExistence type="predicted"/>
<dbReference type="InterPro" id="IPR009288">
    <property type="entry name" value="AIG2-like_dom"/>
</dbReference>
<name>A0A562TXJ0_9SPHI</name>
<accession>A0A562TXJ0</accession>
<sequence length="144" mass="16508">MDERMSYLFVYGSLLNDDNEFAVYLKQNCTFYNKGKFEGKLYEIGLYPGAIADTGCGLYVYGSIFFVDDPKVTFAVLDEYEGFGTDEPYPNEFIRQLVEIEMVNSTKMSCWVYLYNLPVKGLPEITLGNYLLYKKSPDLLQPGD</sequence>
<dbReference type="AlphaFoldDB" id="A0A562TXJ0"/>
<organism evidence="2 3">
    <name type="scientific">Mucilaginibacter frigoritolerans</name>
    <dbReference type="NCBI Taxonomy" id="652788"/>
    <lineage>
        <taxon>Bacteria</taxon>
        <taxon>Pseudomonadati</taxon>
        <taxon>Bacteroidota</taxon>
        <taxon>Sphingobacteriia</taxon>
        <taxon>Sphingobacteriales</taxon>
        <taxon>Sphingobacteriaceae</taxon>
        <taxon>Mucilaginibacter</taxon>
    </lineage>
</organism>
<evidence type="ECO:0000259" key="1">
    <source>
        <dbReference type="Pfam" id="PF06094"/>
    </source>
</evidence>
<gene>
    <name evidence="2" type="ORF">JN11_03302</name>
</gene>
<dbReference type="CDD" id="cd06661">
    <property type="entry name" value="GGCT_like"/>
    <property type="match status" value="1"/>
</dbReference>
<reference evidence="2 3" key="1">
    <citation type="submission" date="2019-07" db="EMBL/GenBank/DDBJ databases">
        <title>Genomic Encyclopedia of Archaeal and Bacterial Type Strains, Phase II (KMG-II): from individual species to whole genera.</title>
        <authorList>
            <person name="Goeker M."/>
        </authorList>
    </citation>
    <scope>NUCLEOTIDE SEQUENCE [LARGE SCALE GENOMIC DNA]</scope>
    <source>
        <strain evidence="2 3">ATCC BAA-1854</strain>
    </source>
</reference>